<sequence>MNPQADETHSIYLLSSVRMRKYPKTGQAVRLNISVHMLCYVMEGEGFMVLDGSLQKIRPLQLYLLVPGMILEFPEHSPHFVYYGICFEPIMLMKKQGEYEANRTLPLYKPTLLPGFIPVQHPQWLLEKIVHLFHLSKTYHRDRMELRLPLEELILAITQCPSEVPSTTMDVRIVQSILFMEKHFIEKIKMEQLAQVAGMLAPTAFSRLFRSETGMSPVDYLNQIRMSEAKKMLGMKNSRVKEIAAAVGFRSEFYFSRRFQSSVGVTPTLFKNRDTLKVAVATSLGFDRHLISLGVAPVCVVDLFHYPGQPKEKYTELLRSRLTLLSESMPDLIIADHYHIAFKEQFKQIATPLFLDFSTWDWKANFNNIAELVNRERQAKEVLTRLEIEMETTGKFLRQTLGKERITILQVNHRAIGIQGKTHHPLNQLIYEQLALLPGNQVPSDLWRMEVQPQTMPILETEHLFIHHHHKLAGSEQMYTKLTQIAAWPMIPAVQQDKVQHISNWFLMSWTPEGRQQIMKELLATFS</sequence>
<dbReference type="PANTHER" id="PTHR43280">
    <property type="entry name" value="ARAC-FAMILY TRANSCRIPTIONAL REGULATOR"/>
    <property type="match status" value="1"/>
</dbReference>
<comment type="caution">
    <text evidence="6">The sequence shown here is derived from an EMBL/GenBank/DDBJ whole genome shotgun (WGS) entry which is preliminary data.</text>
</comment>
<dbReference type="InterPro" id="IPR018062">
    <property type="entry name" value="HTH_AraC-typ_CS"/>
</dbReference>
<dbReference type="PROSITE" id="PS50983">
    <property type="entry name" value="FE_B12_PBP"/>
    <property type="match status" value="1"/>
</dbReference>
<evidence type="ECO:0000313" key="7">
    <source>
        <dbReference type="Proteomes" id="UP001519288"/>
    </source>
</evidence>
<reference evidence="6 7" key="1">
    <citation type="submission" date="2021-03" db="EMBL/GenBank/DDBJ databases">
        <title>Genomic Encyclopedia of Type Strains, Phase IV (KMG-IV): sequencing the most valuable type-strain genomes for metagenomic binning, comparative biology and taxonomic classification.</title>
        <authorList>
            <person name="Goeker M."/>
        </authorList>
    </citation>
    <scope>NUCLEOTIDE SEQUENCE [LARGE SCALE GENOMIC DNA]</scope>
    <source>
        <strain evidence="6 7">DSM 26806</strain>
    </source>
</reference>
<feature type="domain" description="Fe/B12 periplasmic-binding" evidence="5">
    <location>
        <begin position="278"/>
        <end position="527"/>
    </location>
</feature>
<protein>
    <submittedName>
        <fullName evidence="6">AraC-like DNA-binding protein</fullName>
    </submittedName>
</protein>
<dbReference type="EMBL" id="JAGGLD010000001">
    <property type="protein sequence ID" value="MBP1999972.1"/>
    <property type="molecule type" value="Genomic_DNA"/>
</dbReference>
<dbReference type="PANTHER" id="PTHR43280:SF2">
    <property type="entry name" value="HTH-TYPE TRANSCRIPTIONAL REGULATOR EXSA"/>
    <property type="match status" value="1"/>
</dbReference>
<feature type="domain" description="HTH araC/xylS-type" evidence="4">
    <location>
        <begin position="174"/>
        <end position="273"/>
    </location>
</feature>
<dbReference type="SMART" id="SM00342">
    <property type="entry name" value="HTH_ARAC"/>
    <property type="match status" value="1"/>
</dbReference>
<keyword evidence="3" id="KW-0804">Transcription</keyword>
<dbReference type="Proteomes" id="UP001519288">
    <property type="component" value="Unassembled WGS sequence"/>
</dbReference>
<dbReference type="Pfam" id="PF12833">
    <property type="entry name" value="HTH_18"/>
    <property type="match status" value="1"/>
</dbReference>
<dbReference type="InterPro" id="IPR002491">
    <property type="entry name" value="ABC_transptr_periplasmic_BD"/>
</dbReference>
<keyword evidence="7" id="KW-1185">Reference proteome</keyword>
<evidence type="ECO:0000313" key="6">
    <source>
        <dbReference type="EMBL" id="MBP1999972.1"/>
    </source>
</evidence>
<dbReference type="Gene3D" id="3.40.50.1980">
    <property type="entry name" value="Nitrogenase molybdenum iron protein domain"/>
    <property type="match status" value="2"/>
</dbReference>
<proteinExistence type="predicted"/>
<keyword evidence="1" id="KW-0805">Transcription regulation</keyword>
<name>A0ABS4JE34_9BACL</name>
<dbReference type="InterPro" id="IPR018060">
    <property type="entry name" value="HTH_AraC"/>
</dbReference>
<evidence type="ECO:0000256" key="2">
    <source>
        <dbReference type="ARBA" id="ARBA00023125"/>
    </source>
</evidence>
<dbReference type="InterPro" id="IPR037923">
    <property type="entry name" value="HTH-like"/>
</dbReference>
<dbReference type="InterPro" id="IPR009057">
    <property type="entry name" value="Homeodomain-like_sf"/>
</dbReference>
<accession>A0ABS4JE34</accession>
<dbReference type="RefSeq" id="WP_209859663.1">
    <property type="nucleotide sequence ID" value="NZ_JAGGLD010000001.1"/>
</dbReference>
<keyword evidence="2" id="KW-0238">DNA-binding</keyword>
<dbReference type="PROSITE" id="PS01124">
    <property type="entry name" value="HTH_ARAC_FAMILY_2"/>
    <property type="match status" value="1"/>
</dbReference>
<evidence type="ECO:0000259" key="5">
    <source>
        <dbReference type="PROSITE" id="PS50983"/>
    </source>
</evidence>
<dbReference type="PROSITE" id="PS00041">
    <property type="entry name" value="HTH_ARAC_FAMILY_1"/>
    <property type="match status" value="1"/>
</dbReference>
<evidence type="ECO:0000256" key="1">
    <source>
        <dbReference type="ARBA" id="ARBA00023015"/>
    </source>
</evidence>
<dbReference type="SUPFAM" id="SSF53807">
    <property type="entry name" value="Helical backbone' metal receptor"/>
    <property type="match status" value="1"/>
</dbReference>
<dbReference type="SUPFAM" id="SSF46689">
    <property type="entry name" value="Homeodomain-like"/>
    <property type="match status" value="2"/>
</dbReference>
<evidence type="ECO:0000256" key="3">
    <source>
        <dbReference type="ARBA" id="ARBA00023163"/>
    </source>
</evidence>
<organism evidence="6 7">
    <name type="scientific">Paenibacillus shirakamiensis</name>
    <dbReference type="NCBI Taxonomy" id="1265935"/>
    <lineage>
        <taxon>Bacteria</taxon>
        <taxon>Bacillati</taxon>
        <taxon>Bacillota</taxon>
        <taxon>Bacilli</taxon>
        <taxon>Bacillales</taxon>
        <taxon>Paenibacillaceae</taxon>
        <taxon>Paenibacillus</taxon>
    </lineage>
</organism>
<dbReference type="SUPFAM" id="SSF51215">
    <property type="entry name" value="Regulatory protein AraC"/>
    <property type="match status" value="1"/>
</dbReference>
<gene>
    <name evidence="6" type="ORF">J2Z69_000991</name>
</gene>
<dbReference type="Gene3D" id="1.10.10.60">
    <property type="entry name" value="Homeodomain-like"/>
    <property type="match status" value="2"/>
</dbReference>
<evidence type="ECO:0000259" key="4">
    <source>
        <dbReference type="PROSITE" id="PS01124"/>
    </source>
</evidence>